<organism evidence="2 3">
    <name type="scientific">Carnegiea gigantea</name>
    <dbReference type="NCBI Taxonomy" id="171969"/>
    <lineage>
        <taxon>Eukaryota</taxon>
        <taxon>Viridiplantae</taxon>
        <taxon>Streptophyta</taxon>
        <taxon>Embryophyta</taxon>
        <taxon>Tracheophyta</taxon>
        <taxon>Spermatophyta</taxon>
        <taxon>Magnoliopsida</taxon>
        <taxon>eudicotyledons</taxon>
        <taxon>Gunneridae</taxon>
        <taxon>Pentapetalae</taxon>
        <taxon>Caryophyllales</taxon>
        <taxon>Cactineae</taxon>
        <taxon>Cactaceae</taxon>
        <taxon>Cactoideae</taxon>
        <taxon>Echinocereeae</taxon>
        <taxon>Carnegiea</taxon>
    </lineage>
</organism>
<dbReference type="PANTHER" id="PTHR33116:SF80">
    <property type="entry name" value="REVERSE TRANSCRIPTASE ZINC-BINDING DOMAIN-CONTAINING PROTEIN"/>
    <property type="match status" value="1"/>
</dbReference>
<name>A0A9Q1JV51_9CARY</name>
<dbReference type="OrthoDB" id="1622315at2759"/>
<accession>A0A9Q1JV51</accession>
<keyword evidence="3" id="KW-1185">Reference proteome</keyword>
<protein>
    <recommendedName>
        <fullName evidence="1">Reverse transcriptase zinc-binding domain-containing protein</fullName>
    </recommendedName>
</protein>
<dbReference type="EMBL" id="JAKOGI010000687">
    <property type="protein sequence ID" value="KAJ8431470.1"/>
    <property type="molecule type" value="Genomic_DNA"/>
</dbReference>
<sequence length="291" mass="34079">MQKLLWSGSEDAKRIPHISWATACLSKSQGGLGIKDFGTWNKALIAKLVWVIANKKDLLWVKWIHGKYLKSNNWWSYHPPKDCSWYWRKICFIKELFKEGSTSPPHWNWLGKPEYTVSTGYKWLMGDQSKVTWARIPWIRIVIPRYGFIVWVLLQHRLPTKAKLSKYITDMDTLCPLCHQAIEEDPHLFYDRDLGGISHWWDFPGNTVDLHDLIHSMLNIKGKVKASISYAIFAAGVYYIWRARNVALFKQSQWATPSVVKEIKEQIKTRILFLHSISAKYSLYIDRLLSI</sequence>
<feature type="domain" description="Reverse transcriptase zinc-binding" evidence="1">
    <location>
        <begin position="115"/>
        <end position="190"/>
    </location>
</feature>
<dbReference type="Proteomes" id="UP001153076">
    <property type="component" value="Unassembled WGS sequence"/>
</dbReference>
<proteinExistence type="predicted"/>
<evidence type="ECO:0000313" key="3">
    <source>
        <dbReference type="Proteomes" id="UP001153076"/>
    </source>
</evidence>
<dbReference type="InterPro" id="IPR026960">
    <property type="entry name" value="RVT-Znf"/>
</dbReference>
<gene>
    <name evidence="2" type="ORF">Cgig2_033984</name>
</gene>
<evidence type="ECO:0000313" key="2">
    <source>
        <dbReference type="EMBL" id="KAJ8431470.1"/>
    </source>
</evidence>
<dbReference type="Pfam" id="PF13966">
    <property type="entry name" value="zf-RVT"/>
    <property type="match status" value="1"/>
</dbReference>
<reference evidence="2" key="1">
    <citation type="submission" date="2022-04" db="EMBL/GenBank/DDBJ databases">
        <title>Carnegiea gigantea Genome sequencing and assembly v2.</title>
        <authorList>
            <person name="Copetti D."/>
            <person name="Sanderson M.J."/>
            <person name="Burquez A."/>
            <person name="Wojciechowski M.F."/>
        </authorList>
    </citation>
    <scope>NUCLEOTIDE SEQUENCE</scope>
    <source>
        <strain evidence="2">SGP5-SGP5p</strain>
        <tissue evidence="2">Aerial part</tissue>
    </source>
</reference>
<evidence type="ECO:0000259" key="1">
    <source>
        <dbReference type="Pfam" id="PF13966"/>
    </source>
</evidence>
<comment type="caution">
    <text evidence="2">The sequence shown here is derived from an EMBL/GenBank/DDBJ whole genome shotgun (WGS) entry which is preliminary data.</text>
</comment>
<dbReference type="PANTHER" id="PTHR33116">
    <property type="entry name" value="REVERSE TRANSCRIPTASE ZINC-BINDING DOMAIN-CONTAINING PROTEIN-RELATED-RELATED"/>
    <property type="match status" value="1"/>
</dbReference>
<dbReference type="AlphaFoldDB" id="A0A9Q1JV51"/>